<dbReference type="SUPFAM" id="SSF56019">
    <property type="entry name" value="The spindle assembly checkpoint protein mad2"/>
    <property type="match status" value="1"/>
</dbReference>
<keyword evidence="6" id="KW-0131">Cell cycle</keyword>
<dbReference type="PANTHER" id="PTHR11842:SF11">
    <property type="entry name" value="MITOTIC SPINDLE ASSEMBLY CHECKPOINT PROTEIN MAD2A"/>
    <property type="match status" value="1"/>
</dbReference>
<name>A0ABP9Y8N4_9FUNG</name>
<keyword evidence="3" id="KW-0132">Cell division</keyword>
<sequence length="213" mass="23652">MAQGTGINSSITLEGSSSLIVQFFECGLNSILMLRGLYPEDYFKMTTKYGIKVYSSNNPELTAYIEKIISQLKIWLASNTVSKFVIVISSAETLEVVERWHFDIQVNGENGLPMAENVPPAEAEIIKRRTVLQIQTVLRQISSSVSYLPSLEGDEYTFKVLVYADKDVEVPTLWADSGPSLIAGGGEHVRLKSISTLVHNVESFVAYKMTDSF</sequence>
<comment type="caution">
    <text evidence="8">The sequence shown here is derived from an EMBL/GenBank/DDBJ whole genome shotgun (WGS) entry which is preliminary data.</text>
</comment>
<dbReference type="Pfam" id="PF02301">
    <property type="entry name" value="HORMA"/>
    <property type="match status" value="1"/>
</dbReference>
<evidence type="ECO:0000313" key="8">
    <source>
        <dbReference type="EMBL" id="GAA5803327.1"/>
    </source>
</evidence>
<feature type="domain" description="HORMA" evidence="7">
    <location>
        <begin position="14"/>
        <end position="205"/>
    </location>
</feature>
<protein>
    <recommendedName>
        <fullName evidence="7">HORMA domain-containing protein</fullName>
    </recommendedName>
</protein>
<dbReference type="InterPro" id="IPR045091">
    <property type="entry name" value="Mad2-like"/>
</dbReference>
<evidence type="ECO:0000256" key="2">
    <source>
        <dbReference type="ARBA" id="ARBA00010348"/>
    </source>
</evidence>
<evidence type="ECO:0000313" key="9">
    <source>
        <dbReference type="Proteomes" id="UP001476247"/>
    </source>
</evidence>
<keyword evidence="5" id="KW-0539">Nucleus</keyword>
<evidence type="ECO:0000256" key="4">
    <source>
        <dbReference type="ARBA" id="ARBA00022776"/>
    </source>
</evidence>
<evidence type="ECO:0000256" key="1">
    <source>
        <dbReference type="ARBA" id="ARBA00004123"/>
    </source>
</evidence>
<dbReference type="EMBL" id="BAABUJ010000027">
    <property type="protein sequence ID" value="GAA5803327.1"/>
    <property type="molecule type" value="Genomic_DNA"/>
</dbReference>
<organism evidence="8 9">
    <name type="scientific">Helicostylum pulchrum</name>
    <dbReference type="NCBI Taxonomy" id="562976"/>
    <lineage>
        <taxon>Eukaryota</taxon>
        <taxon>Fungi</taxon>
        <taxon>Fungi incertae sedis</taxon>
        <taxon>Mucoromycota</taxon>
        <taxon>Mucoromycotina</taxon>
        <taxon>Mucoromycetes</taxon>
        <taxon>Mucorales</taxon>
        <taxon>Mucorineae</taxon>
        <taxon>Mucoraceae</taxon>
        <taxon>Helicostylum</taxon>
    </lineage>
</organism>
<evidence type="ECO:0000259" key="7">
    <source>
        <dbReference type="PROSITE" id="PS50815"/>
    </source>
</evidence>
<accession>A0ABP9Y8N4</accession>
<reference evidence="8 9" key="1">
    <citation type="submission" date="2024-04" db="EMBL/GenBank/DDBJ databases">
        <title>genome sequences of Mucor flavus KT1a and Helicostylum pulchrum KT1b strains isolation_sourced from the surface of a dry-aged beef.</title>
        <authorList>
            <person name="Toyotome T."/>
            <person name="Hosono M."/>
            <person name="Torimaru M."/>
            <person name="Fukuda K."/>
            <person name="Mikami N."/>
        </authorList>
    </citation>
    <scope>NUCLEOTIDE SEQUENCE [LARGE SCALE GENOMIC DNA]</scope>
    <source>
        <strain evidence="8 9">KT1b</strain>
    </source>
</reference>
<gene>
    <name evidence="8" type="ORF">HPULCUR_008806</name>
</gene>
<dbReference type="InterPro" id="IPR003511">
    <property type="entry name" value="HORMA_dom"/>
</dbReference>
<evidence type="ECO:0000256" key="6">
    <source>
        <dbReference type="ARBA" id="ARBA00023306"/>
    </source>
</evidence>
<comment type="similarity">
    <text evidence="2">Belongs to the MAD2 family.</text>
</comment>
<keyword evidence="4" id="KW-0498">Mitosis</keyword>
<dbReference type="InterPro" id="IPR036570">
    <property type="entry name" value="HORMA_dom_sf"/>
</dbReference>
<dbReference type="Gene3D" id="3.30.900.10">
    <property type="entry name" value="HORMA domain"/>
    <property type="match status" value="1"/>
</dbReference>
<evidence type="ECO:0000256" key="5">
    <source>
        <dbReference type="ARBA" id="ARBA00023242"/>
    </source>
</evidence>
<keyword evidence="9" id="KW-1185">Reference proteome</keyword>
<dbReference type="PANTHER" id="PTHR11842">
    <property type="entry name" value="MITOTIC SPINDLE ASSEMBLY CHECKPOINT PROTEIN MAD2"/>
    <property type="match status" value="1"/>
</dbReference>
<dbReference type="Proteomes" id="UP001476247">
    <property type="component" value="Unassembled WGS sequence"/>
</dbReference>
<dbReference type="PROSITE" id="PS50815">
    <property type="entry name" value="HORMA"/>
    <property type="match status" value="1"/>
</dbReference>
<evidence type="ECO:0000256" key="3">
    <source>
        <dbReference type="ARBA" id="ARBA00022618"/>
    </source>
</evidence>
<comment type="subcellular location">
    <subcellularLocation>
        <location evidence="1">Nucleus</location>
    </subcellularLocation>
</comment>
<proteinExistence type="inferred from homology"/>